<dbReference type="InterPro" id="IPR050595">
    <property type="entry name" value="Bact_response_regulator"/>
</dbReference>
<dbReference type="RefSeq" id="WP_104429671.1">
    <property type="nucleotide sequence ID" value="NZ_PTIZ01000008.1"/>
</dbReference>
<accession>A0A2S6HAX0</accession>
<feature type="domain" description="ANTAR" evidence="4">
    <location>
        <begin position="130"/>
        <end position="191"/>
    </location>
</feature>
<dbReference type="PROSITE" id="PS50921">
    <property type="entry name" value="ANTAR"/>
    <property type="match status" value="1"/>
</dbReference>
<evidence type="ECO:0000256" key="1">
    <source>
        <dbReference type="ARBA" id="ARBA00022553"/>
    </source>
</evidence>
<dbReference type="InterPro" id="IPR036388">
    <property type="entry name" value="WH-like_DNA-bd_sf"/>
</dbReference>
<dbReference type="PANTHER" id="PTHR44591">
    <property type="entry name" value="STRESS RESPONSE REGULATOR PROTEIN 1"/>
    <property type="match status" value="1"/>
</dbReference>
<sequence length="201" mass="21704">MNSTINSKHTLLLVDDERLVLATLAQGLSKAGYAVSTAESVDEAEALLASGERPDLVILDVSMPGRNGLELAERLHSFDHIPFLLLTAYSDQAIVEQAAACGALGYLVKPVDTRQLVPAIEAALARAAELRSLRMTGQQLQNALDGEREISIAVGITMVQYRLGRKAAFELLRKTARSQSRRLAELAIDVIKASEALNLGR</sequence>
<dbReference type="Proteomes" id="UP000240010">
    <property type="component" value="Unassembled WGS sequence"/>
</dbReference>
<comment type="caution">
    <text evidence="5">The sequence shown here is derived from an EMBL/GenBank/DDBJ whole genome shotgun (WGS) entry which is preliminary data.</text>
</comment>
<evidence type="ECO:0000313" key="6">
    <source>
        <dbReference type="Proteomes" id="UP000240010"/>
    </source>
</evidence>
<dbReference type="GO" id="GO:0000160">
    <property type="term" value="P:phosphorelay signal transduction system"/>
    <property type="evidence" value="ECO:0007669"/>
    <property type="project" value="InterPro"/>
</dbReference>
<dbReference type="InterPro" id="IPR001789">
    <property type="entry name" value="Sig_transdc_resp-reg_receiver"/>
</dbReference>
<dbReference type="Gene3D" id="1.10.10.10">
    <property type="entry name" value="Winged helix-like DNA-binding domain superfamily/Winged helix DNA-binding domain"/>
    <property type="match status" value="1"/>
</dbReference>
<organism evidence="5 6">
    <name type="scientific">Methylobacter tundripaludum</name>
    <dbReference type="NCBI Taxonomy" id="173365"/>
    <lineage>
        <taxon>Bacteria</taxon>
        <taxon>Pseudomonadati</taxon>
        <taxon>Pseudomonadota</taxon>
        <taxon>Gammaproteobacteria</taxon>
        <taxon>Methylococcales</taxon>
        <taxon>Methylococcaceae</taxon>
        <taxon>Methylobacter</taxon>
    </lineage>
</organism>
<proteinExistence type="predicted"/>
<dbReference type="SUPFAM" id="SSF52172">
    <property type="entry name" value="CheY-like"/>
    <property type="match status" value="1"/>
</dbReference>
<dbReference type="CDD" id="cd00156">
    <property type="entry name" value="REC"/>
    <property type="match status" value="1"/>
</dbReference>
<evidence type="ECO:0000256" key="2">
    <source>
        <dbReference type="PROSITE-ProRule" id="PRU00169"/>
    </source>
</evidence>
<dbReference type="EMBL" id="PTIZ01000008">
    <property type="protein sequence ID" value="PPK74627.1"/>
    <property type="molecule type" value="Genomic_DNA"/>
</dbReference>
<dbReference type="PROSITE" id="PS50110">
    <property type="entry name" value="RESPONSE_REGULATORY"/>
    <property type="match status" value="1"/>
</dbReference>
<feature type="domain" description="Response regulatory" evidence="3">
    <location>
        <begin position="10"/>
        <end position="124"/>
    </location>
</feature>
<dbReference type="Gene3D" id="3.40.50.2300">
    <property type="match status" value="1"/>
</dbReference>
<dbReference type="SMART" id="SM00448">
    <property type="entry name" value="REC"/>
    <property type="match status" value="1"/>
</dbReference>
<dbReference type="InterPro" id="IPR008327">
    <property type="entry name" value="Sig_transdc_resp-reg_antiterm"/>
</dbReference>
<dbReference type="InterPro" id="IPR005561">
    <property type="entry name" value="ANTAR"/>
</dbReference>
<keyword evidence="1 2" id="KW-0597">Phosphoprotein</keyword>
<dbReference type="GO" id="GO:0003723">
    <property type="term" value="F:RNA binding"/>
    <property type="evidence" value="ECO:0007669"/>
    <property type="project" value="InterPro"/>
</dbReference>
<evidence type="ECO:0000313" key="5">
    <source>
        <dbReference type="EMBL" id="PPK74627.1"/>
    </source>
</evidence>
<dbReference type="SMART" id="SM01012">
    <property type="entry name" value="ANTAR"/>
    <property type="match status" value="1"/>
</dbReference>
<dbReference type="Pfam" id="PF03861">
    <property type="entry name" value="ANTAR"/>
    <property type="match status" value="1"/>
</dbReference>
<dbReference type="Pfam" id="PF00072">
    <property type="entry name" value="Response_reg"/>
    <property type="match status" value="1"/>
</dbReference>
<reference evidence="5 6" key="1">
    <citation type="submission" date="2018-02" db="EMBL/GenBank/DDBJ databases">
        <title>Subsurface microbial communities from deep shales in Ohio and West Virginia, USA.</title>
        <authorList>
            <person name="Wrighton K."/>
        </authorList>
    </citation>
    <scope>NUCLEOTIDE SEQUENCE [LARGE SCALE GENOMIC DNA]</scope>
    <source>
        <strain evidence="5 6">OWC-DMM</strain>
    </source>
</reference>
<gene>
    <name evidence="5" type="ORF">B0F87_108101</name>
</gene>
<dbReference type="InterPro" id="IPR011006">
    <property type="entry name" value="CheY-like_superfamily"/>
</dbReference>
<dbReference type="PANTHER" id="PTHR44591:SF3">
    <property type="entry name" value="RESPONSE REGULATORY DOMAIN-CONTAINING PROTEIN"/>
    <property type="match status" value="1"/>
</dbReference>
<evidence type="ECO:0000259" key="4">
    <source>
        <dbReference type="PROSITE" id="PS50921"/>
    </source>
</evidence>
<protein>
    <submittedName>
        <fullName evidence="5">Response regulator receiver and ANTAR domain protein</fullName>
    </submittedName>
</protein>
<dbReference type="AlphaFoldDB" id="A0A2S6HAX0"/>
<dbReference type="PIRSF" id="PIRSF036382">
    <property type="entry name" value="RR_antiterm"/>
    <property type="match status" value="1"/>
</dbReference>
<evidence type="ECO:0000259" key="3">
    <source>
        <dbReference type="PROSITE" id="PS50110"/>
    </source>
</evidence>
<feature type="modified residue" description="4-aspartylphosphate" evidence="2">
    <location>
        <position position="60"/>
    </location>
</feature>
<name>A0A2S6HAX0_9GAMM</name>